<dbReference type="InterPro" id="IPR016163">
    <property type="entry name" value="Ald_DH_C"/>
</dbReference>
<evidence type="ECO:0000313" key="4">
    <source>
        <dbReference type="EMBL" id="GGE13849.1"/>
    </source>
</evidence>
<dbReference type="AlphaFoldDB" id="A0A8J2VH57"/>
<dbReference type="NCBIfam" id="TIGR01780">
    <property type="entry name" value="SSADH"/>
    <property type="match status" value="1"/>
</dbReference>
<dbReference type="Gene3D" id="3.40.309.10">
    <property type="entry name" value="Aldehyde Dehydrogenase, Chain A, domain 2"/>
    <property type="match status" value="1"/>
</dbReference>
<evidence type="ECO:0000313" key="5">
    <source>
        <dbReference type="Proteomes" id="UP000625210"/>
    </source>
</evidence>
<sequence>MADAGAEDTRRAVDAAHRAFPAWSQKVAGERAAILERVYDGMMEQKEEMARLMTMEQGKPLAEARGEVQYAADFFKWYAEEAKRIYGDTIPASSPDKRIWVLRQPVGVTAAITPWNFPAAMITRKVAPALAAGCTMVIKPAEQTPLTAALLMEIMDQAGVPAGVVNLVTGTRAADIGDALLEDRRVRKITFTGSTEVGKLLMRKAADTVKRVSLELGGHAPFLVFEDADLVKAAKEVLASKFRNAGQTCVCTNRVYVHNSVKGEFAAILAREAEKLQVGEGLKEDVQIGPLIEPEALAKVERHVADAKEKGAKVLTGGRRVTEGGLDQGCFYAPTVLLDTTSDMLVEREETFGPVLPLHGFEEEAEAVALANDTPYGLAAYLYTRDLSRAIRVSEALEYGIVGVNDGMPSTAQAPFGGVKESGLGREGGKYGIEEFLETKYVSVGLK</sequence>
<dbReference type="InterPro" id="IPR010102">
    <property type="entry name" value="Succ_semiAld_DH"/>
</dbReference>
<keyword evidence="2" id="KW-0560">Oxidoreductase</keyword>
<dbReference type="FunFam" id="3.40.309.10:FF:000004">
    <property type="entry name" value="Succinate-semialdehyde dehydrogenase I"/>
    <property type="match status" value="1"/>
</dbReference>
<organism evidence="4 5">
    <name type="scientific">Marinithermofilum abyssi</name>
    <dbReference type="NCBI Taxonomy" id="1571185"/>
    <lineage>
        <taxon>Bacteria</taxon>
        <taxon>Bacillati</taxon>
        <taxon>Bacillota</taxon>
        <taxon>Bacilli</taxon>
        <taxon>Bacillales</taxon>
        <taxon>Thermoactinomycetaceae</taxon>
        <taxon>Marinithermofilum</taxon>
    </lineage>
</organism>
<dbReference type="InterPro" id="IPR015590">
    <property type="entry name" value="Aldehyde_DH_dom"/>
</dbReference>
<dbReference type="FunFam" id="3.40.605.10:FF:000026">
    <property type="entry name" value="Aldehyde dehydrogenase, putative"/>
    <property type="match status" value="1"/>
</dbReference>
<reference evidence="4" key="2">
    <citation type="submission" date="2020-09" db="EMBL/GenBank/DDBJ databases">
        <authorList>
            <person name="Sun Q."/>
            <person name="Zhou Y."/>
        </authorList>
    </citation>
    <scope>NUCLEOTIDE SEQUENCE</scope>
    <source>
        <strain evidence="4">CGMCC 1.15179</strain>
    </source>
</reference>
<dbReference type="Gene3D" id="3.40.605.10">
    <property type="entry name" value="Aldehyde Dehydrogenase, Chain A, domain 1"/>
    <property type="match status" value="1"/>
</dbReference>
<dbReference type="FunFam" id="3.40.605.10:FF:000005">
    <property type="entry name" value="Succinate-semialdehyde dehydrogenase I"/>
    <property type="match status" value="1"/>
</dbReference>
<gene>
    <name evidence="4" type="primary">gabD</name>
    <name evidence="4" type="ORF">GCM10011571_14140</name>
</gene>
<comment type="similarity">
    <text evidence="1">Belongs to the aldehyde dehydrogenase family.</text>
</comment>
<dbReference type="GO" id="GO:0004777">
    <property type="term" value="F:succinate-semialdehyde dehydrogenase (NAD+) activity"/>
    <property type="evidence" value="ECO:0007669"/>
    <property type="project" value="TreeGrafter"/>
</dbReference>
<dbReference type="GO" id="GO:0009450">
    <property type="term" value="P:gamma-aminobutyric acid catabolic process"/>
    <property type="evidence" value="ECO:0007669"/>
    <property type="project" value="InterPro"/>
</dbReference>
<dbReference type="Proteomes" id="UP000625210">
    <property type="component" value="Unassembled WGS sequence"/>
</dbReference>
<feature type="domain" description="Aldehyde dehydrogenase" evidence="3">
    <location>
        <begin position="2"/>
        <end position="442"/>
    </location>
</feature>
<keyword evidence="5" id="KW-1185">Reference proteome</keyword>
<comment type="caution">
    <text evidence="4">The sequence shown here is derived from an EMBL/GenBank/DDBJ whole genome shotgun (WGS) entry which is preliminary data.</text>
</comment>
<reference evidence="4" key="1">
    <citation type="journal article" date="2014" name="Int. J. Syst. Evol. Microbiol.">
        <title>Complete genome sequence of Corynebacterium casei LMG S-19264T (=DSM 44701T), isolated from a smear-ripened cheese.</title>
        <authorList>
            <consortium name="US DOE Joint Genome Institute (JGI-PGF)"/>
            <person name="Walter F."/>
            <person name="Albersmeier A."/>
            <person name="Kalinowski J."/>
            <person name="Ruckert C."/>
        </authorList>
    </citation>
    <scope>NUCLEOTIDE SEQUENCE</scope>
    <source>
        <strain evidence="4">CGMCC 1.15179</strain>
    </source>
</reference>
<dbReference type="SUPFAM" id="SSF53720">
    <property type="entry name" value="ALDH-like"/>
    <property type="match status" value="1"/>
</dbReference>
<dbReference type="EMBL" id="BMHQ01000004">
    <property type="protein sequence ID" value="GGE13849.1"/>
    <property type="molecule type" value="Genomic_DNA"/>
</dbReference>
<accession>A0A8J2VH57</accession>
<dbReference type="InterPro" id="IPR016161">
    <property type="entry name" value="Ald_DH/histidinol_DH"/>
</dbReference>
<evidence type="ECO:0000259" key="3">
    <source>
        <dbReference type="Pfam" id="PF00171"/>
    </source>
</evidence>
<name>A0A8J2VH57_9BACL</name>
<dbReference type="InterPro" id="IPR016160">
    <property type="entry name" value="Ald_DH_CS_CYS"/>
</dbReference>
<dbReference type="PANTHER" id="PTHR43353">
    <property type="entry name" value="SUCCINATE-SEMIALDEHYDE DEHYDROGENASE, MITOCHONDRIAL"/>
    <property type="match status" value="1"/>
</dbReference>
<evidence type="ECO:0000256" key="2">
    <source>
        <dbReference type="ARBA" id="ARBA00023002"/>
    </source>
</evidence>
<dbReference type="PANTHER" id="PTHR43353:SF5">
    <property type="entry name" value="SUCCINATE-SEMIALDEHYDE DEHYDROGENASE, MITOCHONDRIAL"/>
    <property type="match status" value="1"/>
</dbReference>
<protein>
    <submittedName>
        <fullName evidence="4">NAD-dependent succinate-semialdehyde dehydrogenase</fullName>
    </submittedName>
</protein>
<dbReference type="Pfam" id="PF00171">
    <property type="entry name" value="Aldedh"/>
    <property type="match status" value="1"/>
</dbReference>
<dbReference type="PROSITE" id="PS00070">
    <property type="entry name" value="ALDEHYDE_DEHYDR_CYS"/>
    <property type="match status" value="1"/>
</dbReference>
<dbReference type="InterPro" id="IPR050740">
    <property type="entry name" value="Aldehyde_DH_Superfamily"/>
</dbReference>
<dbReference type="InterPro" id="IPR016162">
    <property type="entry name" value="Ald_DH_N"/>
</dbReference>
<evidence type="ECO:0000256" key="1">
    <source>
        <dbReference type="ARBA" id="ARBA00009986"/>
    </source>
</evidence>
<dbReference type="CDD" id="cd07103">
    <property type="entry name" value="ALDH_F5_SSADH_GabD"/>
    <property type="match status" value="1"/>
</dbReference>
<proteinExistence type="inferred from homology"/>